<keyword evidence="3" id="KW-1185">Reference proteome</keyword>
<proteinExistence type="predicted"/>
<name>A0ABP6SNU1_9ACTN</name>
<sequence length="99" mass="11045">MNDRRACCRNSRRWSSGGLSTGRHPTPAGALSPSPALDRRLRAARFDRIPLPDLPPPPSQADRRVAPADFRTPPEHVYVVAFLVRRVARCPDPKPGLLW</sequence>
<dbReference type="Proteomes" id="UP001499990">
    <property type="component" value="Unassembled WGS sequence"/>
</dbReference>
<evidence type="ECO:0000313" key="2">
    <source>
        <dbReference type="EMBL" id="GAA3380848.1"/>
    </source>
</evidence>
<dbReference type="EMBL" id="BAAAYL010000002">
    <property type="protein sequence ID" value="GAA3380848.1"/>
    <property type="molecule type" value="Genomic_DNA"/>
</dbReference>
<accession>A0ABP6SNU1</accession>
<organism evidence="2 3">
    <name type="scientific">Streptomyces sannanensis</name>
    <dbReference type="NCBI Taxonomy" id="285536"/>
    <lineage>
        <taxon>Bacteria</taxon>
        <taxon>Bacillati</taxon>
        <taxon>Actinomycetota</taxon>
        <taxon>Actinomycetes</taxon>
        <taxon>Kitasatosporales</taxon>
        <taxon>Streptomycetaceae</taxon>
        <taxon>Streptomyces</taxon>
    </lineage>
</organism>
<feature type="region of interest" description="Disordered" evidence="1">
    <location>
        <begin position="1"/>
        <end position="36"/>
    </location>
</feature>
<gene>
    <name evidence="2" type="ORF">GCM10020367_69780</name>
</gene>
<evidence type="ECO:0000256" key="1">
    <source>
        <dbReference type="SAM" id="MobiDB-lite"/>
    </source>
</evidence>
<evidence type="ECO:0000313" key="3">
    <source>
        <dbReference type="Proteomes" id="UP001499990"/>
    </source>
</evidence>
<comment type="caution">
    <text evidence="2">The sequence shown here is derived from an EMBL/GenBank/DDBJ whole genome shotgun (WGS) entry which is preliminary data.</text>
</comment>
<protein>
    <submittedName>
        <fullName evidence="2">Uncharacterized protein</fullName>
    </submittedName>
</protein>
<reference evidence="3" key="1">
    <citation type="journal article" date="2019" name="Int. J. Syst. Evol. Microbiol.">
        <title>The Global Catalogue of Microorganisms (GCM) 10K type strain sequencing project: providing services to taxonomists for standard genome sequencing and annotation.</title>
        <authorList>
            <consortium name="The Broad Institute Genomics Platform"/>
            <consortium name="The Broad Institute Genome Sequencing Center for Infectious Disease"/>
            <person name="Wu L."/>
            <person name="Ma J."/>
        </authorList>
    </citation>
    <scope>NUCLEOTIDE SEQUENCE [LARGE SCALE GENOMIC DNA]</scope>
    <source>
        <strain evidence="3">JCM 9651</strain>
    </source>
</reference>